<feature type="signal peptide" evidence="1">
    <location>
        <begin position="1"/>
        <end position="39"/>
    </location>
</feature>
<dbReference type="PANTHER" id="PTHR36513">
    <property type="entry name" value="ABC TRANSMEMBRANE TYPE-1 DOMAIN-CONTAINING PROTEIN"/>
    <property type="match status" value="1"/>
</dbReference>
<reference evidence="2 3" key="1">
    <citation type="submission" date="2020-06" db="EMBL/GenBank/DDBJ databases">
        <title>Whole-genome sequence of Allochromatium humboldtianum DSM 21881, type strain.</title>
        <authorList>
            <person name="Kyndt J.A."/>
            <person name="Meyer T.E."/>
        </authorList>
    </citation>
    <scope>NUCLEOTIDE SEQUENCE [LARGE SCALE GENOMIC DNA]</scope>
    <source>
        <strain evidence="2 3">DSM 21881</strain>
    </source>
</reference>
<accession>A0A850R1C7</accession>
<dbReference type="PANTHER" id="PTHR36513:SF1">
    <property type="entry name" value="TRANSMEMBRANE PROTEIN"/>
    <property type="match status" value="1"/>
</dbReference>
<keyword evidence="3" id="KW-1185">Reference proteome</keyword>
<organism evidence="2 3">
    <name type="scientific">Allochromatium humboldtianum</name>
    <dbReference type="NCBI Taxonomy" id="504901"/>
    <lineage>
        <taxon>Bacteria</taxon>
        <taxon>Pseudomonadati</taxon>
        <taxon>Pseudomonadota</taxon>
        <taxon>Gammaproteobacteria</taxon>
        <taxon>Chromatiales</taxon>
        <taxon>Chromatiaceae</taxon>
        <taxon>Allochromatium</taxon>
    </lineage>
</organism>
<dbReference type="GO" id="GO:0016787">
    <property type="term" value="F:hydrolase activity"/>
    <property type="evidence" value="ECO:0007669"/>
    <property type="project" value="UniProtKB-KW"/>
</dbReference>
<dbReference type="EMBL" id="JABZEO010000002">
    <property type="protein sequence ID" value="NVZ08419.1"/>
    <property type="molecule type" value="Genomic_DNA"/>
</dbReference>
<protein>
    <submittedName>
        <fullName evidence="2">Alpha/beta hydrolase</fullName>
    </submittedName>
</protein>
<proteinExistence type="predicted"/>
<dbReference type="Proteomes" id="UP000592294">
    <property type="component" value="Unassembled WGS sequence"/>
</dbReference>
<comment type="caution">
    <text evidence="2">The sequence shown here is derived from an EMBL/GenBank/DDBJ whole genome shotgun (WGS) entry which is preliminary data.</text>
</comment>
<evidence type="ECO:0000313" key="2">
    <source>
        <dbReference type="EMBL" id="NVZ08419.1"/>
    </source>
</evidence>
<evidence type="ECO:0000256" key="1">
    <source>
        <dbReference type="SAM" id="SignalP"/>
    </source>
</evidence>
<name>A0A850R1C7_9GAMM</name>
<keyword evidence="1" id="KW-0732">Signal</keyword>
<dbReference type="Pfam" id="PF05990">
    <property type="entry name" value="DUF900"/>
    <property type="match status" value="1"/>
</dbReference>
<dbReference type="AlphaFoldDB" id="A0A850R1C7"/>
<dbReference type="InterPro" id="IPR010297">
    <property type="entry name" value="DUF900_hydrolase"/>
</dbReference>
<dbReference type="SUPFAM" id="SSF53474">
    <property type="entry name" value="alpha/beta-Hydrolases"/>
    <property type="match status" value="1"/>
</dbReference>
<evidence type="ECO:0000313" key="3">
    <source>
        <dbReference type="Proteomes" id="UP000592294"/>
    </source>
</evidence>
<dbReference type="RefSeq" id="WP_176975197.1">
    <property type="nucleotide sequence ID" value="NZ_JABZEO010000002.1"/>
</dbReference>
<feature type="chain" id="PRO_5032736792" evidence="1">
    <location>
        <begin position="40"/>
        <end position="385"/>
    </location>
</feature>
<sequence length="385" mass="42056">MPSRLSSDSACLGIKPIGWASPSTLVLLAALASSHVCGAATADATTKAAGNGNENGVEVSVPYVTNRRLMAHTSEQGSYGGERGVPDFGQCEVVFTPIPVINQIAPRVPFYLLDEMREVRFKRQSDMEAFWGHLQRKIARTTSQSVVVFVHGYNYAFEKHCRVAAKLQRTLEGKALVLMFSWPSNGRPTDYIPDQADVEWSVPLLAQLLADLGDRLGPEKVQVLAHSLGSRGLVFALERLAAERKTLPLIGQLVLMAPDFDAQTFVERLPALLPLTTGITLYASSNDTPLKASRQLHDSPRLGEGGEFLTVAEGMQTVDVSPVGRYQVLGHEYFLFHPKVAADLATLLGESRAAWDRAGLRPARLNGLDYWELVGERPPDDTGHE</sequence>
<keyword evidence="2" id="KW-0378">Hydrolase</keyword>
<gene>
    <name evidence="2" type="ORF">HW932_04000</name>
</gene>
<dbReference type="Gene3D" id="3.40.50.1820">
    <property type="entry name" value="alpha/beta hydrolase"/>
    <property type="match status" value="1"/>
</dbReference>
<dbReference type="InterPro" id="IPR029058">
    <property type="entry name" value="AB_hydrolase_fold"/>
</dbReference>